<organism evidence="8 9">
    <name type="scientific">Ceratopteris richardii</name>
    <name type="common">Triangle waterfern</name>
    <dbReference type="NCBI Taxonomy" id="49495"/>
    <lineage>
        <taxon>Eukaryota</taxon>
        <taxon>Viridiplantae</taxon>
        <taxon>Streptophyta</taxon>
        <taxon>Embryophyta</taxon>
        <taxon>Tracheophyta</taxon>
        <taxon>Polypodiopsida</taxon>
        <taxon>Polypodiidae</taxon>
        <taxon>Polypodiales</taxon>
        <taxon>Pteridineae</taxon>
        <taxon>Pteridaceae</taxon>
        <taxon>Parkerioideae</taxon>
        <taxon>Ceratopteris</taxon>
    </lineage>
</organism>
<dbReference type="GO" id="GO:0016020">
    <property type="term" value="C:membrane"/>
    <property type="evidence" value="ECO:0007669"/>
    <property type="project" value="UniProtKB-SubCell"/>
</dbReference>
<dbReference type="EMBL" id="CM035415">
    <property type="protein sequence ID" value="KAH7426563.1"/>
    <property type="molecule type" value="Genomic_DNA"/>
</dbReference>
<dbReference type="PANTHER" id="PTHR10383:SF9">
    <property type="entry name" value="SERINE INCORPORATOR, ISOFORM F"/>
    <property type="match status" value="1"/>
</dbReference>
<dbReference type="OMA" id="KSPQWWD"/>
<gene>
    <name evidence="8" type="ORF">KP509_10G006400</name>
</gene>
<dbReference type="Pfam" id="PF03348">
    <property type="entry name" value="Serinc"/>
    <property type="match status" value="1"/>
</dbReference>
<reference evidence="8" key="1">
    <citation type="submission" date="2021-08" db="EMBL/GenBank/DDBJ databases">
        <title>WGS assembly of Ceratopteris richardii.</title>
        <authorList>
            <person name="Marchant D.B."/>
            <person name="Chen G."/>
            <person name="Jenkins J."/>
            <person name="Shu S."/>
            <person name="Leebens-Mack J."/>
            <person name="Grimwood J."/>
            <person name="Schmutz J."/>
            <person name="Soltis P."/>
            <person name="Soltis D."/>
            <person name="Chen Z.-H."/>
        </authorList>
    </citation>
    <scope>NUCLEOTIDE SEQUENCE</scope>
    <source>
        <strain evidence="8">Whitten #5841</strain>
        <tissue evidence="8">Leaf</tissue>
    </source>
</reference>
<evidence type="ECO:0000256" key="7">
    <source>
        <dbReference type="SAM" id="Phobius"/>
    </source>
</evidence>
<feature type="transmembrane region" description="Helical" evidence="7">
    <location>
        <begin position="239"/>
        <end position="258"/>
    </location>
</feature>
<evidence type="ECO:0000313" key="9">
    <source>
        <dbReference type="Proteomes" id="UP000825935"/>
    </source>
</evidence>
<dbReference type="InterPro" id="IPR005016">
    <property type="entry name" value="TDE1/TMS"/>
</dbReference>
<dbReference type="OrthoDB" id="5963193at2759"/>
<evidence type="ECO:0000256" key="1">
    <source>
        <dbReference type="ARBA" id="ARBA00004141"/>
    </source>
</evidence>
<comment type="subcellular location">
    <subcellularLocation>
        <location evidence="1">Membrane</location>
        <topology evidence="1">Multi-pass membrane protein</topology>
    </subcellularLocation>
</comment>
<feature type="transmembrane region" description="Helical" evidence="7">
    <location>
        <begin position="77"/>
        <end position="99"/>
    </location>
</feature>
<evidence type="ECO:0000256" key="2">
    <source>
        <dbReference type="ARBA" id="ARBA00006665"/>
    </source>
</evidence>
<keyword evidence="4 7" id="KW-1133">Transmembrane helix</keyword>
<comment type="similarity">
    <text evidence="2">Belongs to the TDE1 family.</text>
</comment>
<evidence type="ECO:0000256" key="4">
    <source>
        <dbReference type="ARBA" id="ARBA00022989"/>
    </source>
</evidence>
<feature type="transmembrane region" description="Helical" evidence="7">
    <location>
        <begin position="29"/>
        <end position="46"/>
    </location>
</feature>
<accession>A0A8T2TYA7</accession>
<comment type="caution">
    <text evidence="8">The sequence shown here is derived from an EMBL/GenBank/DDBJ whole genome shotgun (WGS) entry which is preliminary data.</text>
</comment>
<feature type="transmembrane region" description="Helical" evidence="7">
    <location>
        <begin position="279"/>
        <end position="298"/>
    </location>
</feature>
<evidence type="ECO:0000256" key="6">
    <source>
        <dbReference type="SAM" id="MobiDB-lite"/>
    </source>
</evidence>
<dbReference type="AlphaFoldDB" id="A0A8T2TYA7"/>
<proteinExistence type="inferred from homology"/>
<feature type="transmembrane region" description="Helical" evidence="7">
    <location>
        <begin position="339"/>
        <end position="360"/>
    </location>
</feature>
<evidence type="ECO:0008006" key="10">
    <source>
        <dbReference type="Google" id="ProtNLM"/>
    </source>
</evidence>
<protein>
    <recommendedName>
        <fullName evidence="10">Serine incorporator</fullName>
    </recommendedName>
</protein>
<keyword evidence="9" id="KW-1185">Reference proteome</keyword>
<feature type="transmembrane region" description="Helical" evidence="7">
    <location>
        <begin position="177"/>
        <end position="202"/>
    </location>
</feature>
<name>A0A8T2TYA7_CERRI</name>
<evidence type="ECO:0000313" key="8">
    <source>
        <dbReference type="EMBL" id="KAH7426563.1"/>
    </source>
</evidence>
<feature type="transmembrane region" description="Helical" evidence="7">
    <location>
        <begin position="137"/>
        <end position="157"/>
    </location>
</feature>
<keyword evidence="5 7" id="KW-0472">Membrane</keyword>
<sequence>MGSALSCCACGCCGLCSSAAGKITQRSARIAYCGLFALSLIIAWIMREISAPLMRKISWINTSSSTTRSDEWLEMQAVLRVSSGSFLFYTLFALVMIGVKDRKDWRDSLHHGAWTAKLIGWFILTVLMFFLPNGVMIGYGILSIVGSGLFLLVQVIILLDFTHNWNAAWVAKDEQFWYAALLFASVVCYLGTFTLSGLLYYWFSPSGETCSLNVFFITMTLILAVGYCVISLHPKVNGSLLPASVISLYCAYVCYTGLSSEPRTYECNGLHNHSAAVSTSTLILGMLTTVLSVVYSAVRAGSSTTFLSPPSSPRGGSQALLESGSKDEENEKDESRPVAYVYSFFHIIFALATMYSGMLLTGWTTAGNDSEQLVDVGWPSVWVRICTEWITGGLFVWSLVAPLIFPDREF</sequence>
<evidence type="ECO:0000256" key="3">
    <source>
        <dbReference type="ARBA" id="ARBA00022692"/>
    </source>
</evidence>
<feature type="transmembrane region" description="Helical" evidence="7">
    <location>
        <begin position="214"/>
        <end position="233"/>
    </location>
</feature>
<evidence type="ECO:0000256" key="5">
    <source>
        <dbReference type="ARBA" id="ARBA00023136"/>
    </source>
</evidence>
<feature type="region of interest" description="Disordered" evidence="6">
    <location>
        <begin position="303"/>
        <end position="332"/>
    </location>
</feature>
<feature type="transmembrane region" description="Helical" evidence="7">
    <location>
        <begin position="111"/>
        <end position="130"/>
    </location>
</feature>
<feature type="transmembrane region" description="Helical" evidence="7">
    <location>
        <begin position="381"/>
        <end position="405"/>
    </location>
</feature>
<dbReference type="PANTHER" id="PTHR10383">
    <property type="entry name" value="SERINE INCORPORATOR"/>
    <property type="match status" value="1"/>
</dbReference>
<dbReference type="Proteomes" id="UP000825935">
    <property type="component" value="Chromosome 10"/>
</dbReference>
<keyword evidence="3 7" id="KW-0812">Transmembrane</keyword>